<evidence type="ECO:0000256" key="3">
    <source>
        <dbReference type="ARBA" id="ARBA00023274"/>
    </source>
</evidence>
<dbReference type="InterPro" id="IPR011332">
    <property type="entry name" value="Ribosomal_zn-bd"/>
</dbReference>
<evidence type="ECO:0000313" key="7">
    <source>
        <dbReference type="Proteomes" id="UP000012283"/>
    </source>
</evidence>
<sequence>MGHKVHLACEICHHRNYTTEKNRSDQRRMEIMKFCKTCKRHTIHRETK</sequence>
<dbReference type="GO" id="GO:0003735">
    <property type="term" value="F:structural constituent of ribosome"/>
    <property type="evidence" value="ECO:0007669"/>
    <property type="project" value="InterPro"/>
</dbReference>
<dbReference type="InterPro" id="IPR018264">
    <property type="entry name" value="Ribosomal_bL33_CS"/>
</dbReference>
<comment type="similarity">
    <text evidence="1 5">Belongs to the bacterial ribosomal protein bL33 family.</text>
</comment>
<dbReference type="GO" id="GO:0006412">
    <property type="term" value="P:translation"/>
    <property type="evidence" value="ECO:0007669"/>
    <property type="project" value="UniProtKB-UniRule"/>
</dbReference>
<dbReference type="RefSeq" id="WP_003473426.1">
    <property type="nucleotide sequence ID" value="NZ_APML01000071.1"/>
</dbReference>
<dbReference type="GO" id="GO:0005737">
    <property type="term" value="C:cytoplasm"/>
    <property type="evidence" value="ECO:0007669"/>
    <property type="project" value="UniProtKB-ARBA"/>
</dbReference>
<keyword evidence="3 5" id="KW-0687">Ribonucleoprotein</keyword>
<dbReference type="NCBIfam" id="NF001764">
    <property type="entry name" value="PRK00504.1"/>
    <property type="match status" value="1"/>
</dbReference>
<dbReference type="InterPro" id="IPR001705">
    <property type="entry name" value="Ribosomal_bL33"/>
</dbReference>
<comment type="caution">
    <text evidence="6">The sequence shown here is derived from an EMBL/GenBank/DDBJ whole genome shotgun (WGS) entry which is preliminary data.</text>
</comment>
<proteinExistence type="inferred from homology"/>
<dbReference type="HAMAP" id="MF_00294">
    <property type="entry name" value="Ribosomal_bL33"/>
    <property type="match status" value="1"/>
</dbReference>
<protein>
    <recommendedName>
        <fullName evidence="4 5">Large ribosomal subunit protein bL33</fullName>
    </recommendedName>
</protein>
<dbReference type="Pfam" id="PF00471">
    <property type="entry name" value="Ribosomal_L33"/>
    <property type="match status" value="1"/>
</dbReference>
<gene>
    <name evidence="5" type="primary">rpmG</name>
    <name evidence="6" type="ORF">J416_13796</name>
</gene>
<evidence type="ECO:0000313" key="6">
    <source>
        <dbReference type="EMBL" id="ENH95872.1"/>
    </source>
</evidence>
<dbReference type="eggNOG" id="COG0267">
    <property type="taxonomic scope" value="Bacteria"/>
</dbReference>
<organism evidence="6 7">
    <name type="scientific">Gracilibacillus halophilus YIM-C55.5</name>
    <dbReference type="NCBI Taxonomy" id="1308866"/>
    <lineage>
        <taxon>Bacteria</taxon>
        <taxon>Bacillati</taxon>
        <taxon>Bacillota</taxon>
        <taxon>Bacilli</taxon>
        <taxon>Bacillales</taxon>
        <taxon>Bacillaceae</taxon>
        <taxon>Gracilibacillus</taxon>
    </lineage>
</organism>
<dbReference type="SUPFAM" id="SSF57829">
    <property type="entry name" value="Zn-binding ribosomal proteins"/>
    <property type="match status" value="1"/>
</dbReference>
<dbReference type="OrthoDB" id="9801333at2"/>
<dbReference type="InterPro" id="IPR038584">
    <property type="entry name" value="Ribosomal_bL33_sf"/>
</dbReference>
<reference evidence="6 7" key="1">
    <citation type="submission" date="2013-03" db="EMBL/GenBank/DDBJ databases">
        <title>Draft genome sequence of Gracibacillus halophilus YIM-C55.5, a moderately halophilic and thermophilic organism from the Xiaochaidamu salt lake.</title>
        <authorList>
            <person name="Sugumar T."/>
            <person name="Polireddy D.R."/>
            <person name="Antony A."/>
            <person name="Madhava Y.R."/>
            <person name="Sivakumar N."/>
        </authorList>
    </citation>
    <scope>NUCLEOTIDE SEQUENCE [LARGE SCALE GENOMIC DNA]</scope>
    <source>
        <strain evidence="6 7">YIM-C55.5</strain>
    </source>
</reference>
<dbReference type="Gene3D" id="2.20.28.120">
    <property type="entry name" value="Ribosomal protein L33"/>
    <property type="match status" value="1"/>
</dbReference>
<dbReference type="NCBIfam" id="NF001860">
    <property type="entry name" value="PRK00595.1"/>
    <property type="match status" value="1"/>
</dbReference>
<evidence type="ECO:0000256" key="4">
    <source>
        <dbReference type="ARBA" id="ARBA00035176"/>
    </source>
</evidence>
<dbReference type="EMBL" id="APML01000071">
    <property type="protein sequence ID" value="ENH95872.1"/>
    <property type="molecule type" value="Genomic_DNA"/>
</dbReference>
<name>N4WI71_9BACI</name>
<dbReference type="PROSITE" id="PS00582">
    <property type="entry name" value="RIBOSOMAL_L33"/>
    <property type="match status" value="1"/>
</dbReference>
<keyword evidence="2 5" id="KW-0689">Ribosomal protein</keyword>
<dbReference type="AlphaFoldDB" id="N4WI71"/>
<accession>N4WI71</accession>
<keyword evidence="7" id="KW-1185">Reference proteome</keyword>
<evidence type="ECO:0000256" key="1">
    <source>
        <dbReference type="ARBA" id="ARBA00007596"/>
    </source>
</evidence>
<dbReference type="NCBIfam" id="TIGR01023">
    <property type="entry name" value="rpmG_bact"/>
    <property type="match status" value="1"/>
</dbReference>
<evidence type="ECO:0000256" key="5">
    <source>
        <dbReference type="HAMAP-Rule" id="MF_00294"/>
    </source>
</evidence>
<dbReference type="GO" id="GO:0005840">
    <property type="term" value="C:ribosome"/>
    <property type="evidence" value="ECO:0007669"/>
    <property type="project" value="UniProtKB-KW"/>
</dbReference>
<dbReference type="GO" id="GO:1990904">
    <property type="term" value="C:ribonucleoprotein complex"/>
    <property type="evidence" value="ECO:0007669"/>
    <property type="project" value="UniProtKB-KW"/>
</dbReference>
<dbReference type="STRING" id="1308866.J416_13796"/>
<evidence type="ECO:0000256" key="2">
    <source>
        <dbReference type="ARBA" id="ARBA00022980"/>
    </source>
</evidence>
<dbReference type="Proteomes" id="UP000012283">
    <property type="component" value="Unassembled WGS sequence"/>
</dbReference>